<dbReference type="AlphaFoldDB" id="A0A0F9E9A8"/>
<name>A0A0F9E9A8_9ZZZZ</name>
<dbReference type="SUPFAM" id="SSF53335">
    <property type="entry name" value="S-adenosyl-L-methionine-dependent methyltransferases"/>
    <property type="match status" value="1"/>
</dbReference>
<organism evidence="2">
    <name type="scientific">marine sediment metagenome</name>
    <dbReference type="NCBI Taxonomy" id="412755"/>
    <lineage>
        <taxon>unclassified sequences</taxon>
        <taxon>metagenomes</taxon>
        <taxon>ecological metagenomes</taxon>
    </lineage>
</organism>
<dbReference type="EMBL" id="LAZR01025837">
    <property type="protein sequence ID" value="KKL70648.1"/>
    <property type="molecule type" value="Genomic_DNA"/>
</dbReference>
<dbReference type="InterPro" id="IPR013216">
    <property type="entry name" value="Methyltransf_11"/>
</dbReference>
<evidence type="ECO:0000313" key="2">
    <source>
        <dbReference type="EMBL" id="KKL70648.1"/>
    </source>
</evidence>
<gene>
    <name evidence="2" type="ORF">LCGC14_2102790</name>
</gene>
<dbReference type="GO" id="GO:0008757">
    <property type="term" value="F:S-adenosylmethionine-dependent methyltransferase activity"/>
    <property type="evidence" value="ECO:0007669"/>
    <property type="project" value="InterPro"/>
</dbReference>
<dbReference type="InterPro" id="IPR029063">
    <property type="entry name" value="SAM-dependent_MTases_sf"/>
</dbReference>
<sequence length="193" mass="21901">PTVLNIGCSDDPLHFGDGARHVDIDDWSKYFKFFTQADAHELPFADQSYDVVILGDIIEHALNPDVMLKEAARVCSRLLVATVFEEWKLPSGTGQHIEEAQMIADEESQKLGYLDGHDYQLKNFPEMVLADESKMPHLYHINQLSDEIVNMLFQTVAVDDGFTILEAGKAYEATFSDGHRMHNWLICMERVQA</sequence>
<proteinExistence type="predicted"/>
<dbReference type="Pfam" id="PF08241">
    <property type="entry name" value="Methyltransf_11"/>
    <property type="match status" value="1"/>
</dbReference>
<comment type="caution">
    <text evidence="2">The sequence shown here is derived from an EMBL/GenBank/DDBJ whole genome shotgun (WGS) entry which is preliminary data.</text>
</comment>
<evidence type="ECO:0000259" key="1">
    <source>
        <dbReference type="Pfam" id="PF08241"/>
    </source>
</evidence>
<reference evidence="2" key="1">
    <citation type="journal article" date="2015" name="Nature">
        <title>Complex archaea that bridge the gap between prokaryotes and eukaryotes.</title>
        <authorList>
            <person name="Spang A."/>
            <person name="Saw J.H."/>
            <person name="Jorgensen S.L."/>
            <person name="Zaremba-Niedzwiedzka K."/>
            <person name="Martijn J."/>
            <person name="Lind A.E."/>
            <person name="van Eijk R."/>
            <person name="Schleper C."/>
            <person name="Guy L."/>
            <person name="Ettema T.J."/>
        </authorList>
    </citation>
    <scope>NUCLEOTIDE SEQUENCE</scope>
</reference>
<dbReference type="Gene3D" id="3.40.50.150">
    <property type="entry name" value="Vaccinia Virus protein VP39"/>
    <property type="match status" value="1"/>
</dbReference>
<accession>A0A0F9E9A8</accession>
<protein>
    <recommendedName>
        <fullName evidence="1">Methyltransferase type 11 domain-containing protein</fullName>
    </recommendedName>
</protein>
<feature type="non-terminal residue" evidence="2">
    <location>
        <position position="1"/>
    </location>
</feature>
<feature type="domain" description="Methyltransferase type 11" evidence="1">
    <location>
        <begin position="34"/>
        <end position="75"/>
    </location>
</feature>